<protein>
    <submittedName>
        <fullName evidence="9">Choline dehydrogenase</fullName>
        <ecNumber evidence="9">1.1.99.1</ecNumber>
    </submittedName>
</protein>
<dbReference type="InterPro" id="IPR000172">
    <property type="entry name" value="GMC_OxRdtase_N"/>
</dbReference>
<dbReference type="PANTHER" id="PTHR11552:SF147">
    <property type="entry name" value="CHOLINE DEHYDROGENASE, MITOCHONDRIAL"/>
    <property type="match status" value="1"/>
</dbReference>
<comment type="cofactor">
    <cofactor evidence="1 5">
        <name>FAD</name>
        <dbReference type="ChEBI" id="CHEBI:57692"/>
    </cofactor>
</comment>
<feature type="binding site" evidence="5">
    <location>
        <begin position="417"/>
        <end position="418"/>
    </location>
    <ligand>
        <name>FAD</name>
        <dbReference type="ChEBI" id="CHEBI:57692"/>
    </ligand>
</feature>
<dbReference type="SUPFAM" id="SSF54373">
    <property type="entry name" value="FAD-linked reductases, C-terminal domain"/>
    <property type="match status" value="1"/>
</dbReference>
<evidence type="ECO:0000256" key="4">
    <source>
        <dbReference type="ARBA" id="ARBA00022827"/>
    </source>
</evidence>
<dbReference type="PROSITE" id="PS00624">
    <property type="entry name" value="GMC_OXRED_2"/>
    <property type="match status" value="1"/>
</dbReference>
<dbReference type="InterPro" id="IPR036188">
    <property type="entry name" value="FAD/NAD-bd_sf"/>
</dbReference>
<feature type="binding site" evidence="5">
    <location>
        <position position="55"/>
    </location>
    <ligand>
        <name>FAD</name>
        <dbReference type="ChEBI" id="CHEBI:57692"/>
    </ligand>
</feature>
<keyword evidence="3 6" id="KW-0285">Flavoprotein</keyword>
<evidence type="ECO:0000313" key="10">
    <source>
        <dbReference type="Proteomes" id="UP000584867"/>
    </source>
</evidence>
<evidence type="ECO:0000256" key="2">
    <source>
        <dbReference type="ARBA" id="ARBA00010790"/>
    </source>
</evidence>
<feature type="binding site" evidence="5">
    <location>
        <begin position="63"/>
        <end position="66"/>
    </location>
    <ligand>
        <name>FAD</name>
        <dbReference type="ChEBI" id="CHEBI:57692"/>
    </ligand>
</feature>
<dbReference type="Gene3D" id="3.50.50.60">
    <property type="entry name" value="FAD/NAD(P)-binding domain"/>
    <property type="match status" value="1"/>
</dbReference>
<dbReference type="Proteomes" id="UP000584867">
    <property type="component" value="Unassembled WGS sequence"/>
</dbReference>
<dbReference type="PROSITE" id="PS00623">
    <property type="entry name" value="GMC_OXRED_1"/>
    <property type="match status" value="1"/>
</dbReference>
<dbReference type="EMBL" id="JACHIO010000005">
    <property type="protein sequence ID" value="MBB5063072.1"/>
    <property type="molecule type" value="Genomic_DNA"/>
</dbReference>
<name>A0A7W7ZP10_9BACT</name>
<dbReference type="Pfam" id="PF00732">
    <property type="entry name" value="GMC_oxred_N"/>
    <property type="match status" value="1"/>
</dbReference>
<sequence length="482" mass="52237">MKVLLLEAGGTDDLPSCTNPNLWPSTLKSDLAWQFETQPEKHLLGRTLPYPMGKVLGGGSSINACVWLVGHKSDWDFFAECTGDPAWSHEAVRKLYHRIEDWRGEADIDYRGHKGQVYITPNSNAPLAPAFLEAAVAAGIPQFDSQNGPLMESAGGCSIAELNARDGSRQSIFRSYTYPMMDRPNLTVLTRAIVTKILFSDNKATGVEFIHLGKVVTVQVGVEVVVSSGAIQTPKLLMQSGIGPRDQLVRFGIPVMNHLPGVGQNLQDHPLSGCLWEAPEAPKSTSVLTQAIALWKSAPEKLAPDVAAYLIARPLATENGGGRPKNMIWGIRSAVLQPRSRGQLLLTGPHATDGMRIEPNLLSDPMDRIAALTALKFCRELGNSPSMRAFSGCELEPGKLDDTGMEDYLQRTVQTFWHQSSTAKMGKDDMSVVGGDLLVHGMQRLRIADASVLPRITTGNTMAPSVVIGERASDAIRSCHGV</sequence>
<evidence type="ECO:0000256" key="1">
    <source>
        <dbReference type="ARBA" id="ARBA00001974"/>
    </source>
</evidence>
<dbReference type="GO" id="GO:0008812">
    <property type="term" value="F:choline dehydrogenase activity"/>
    <property type="evidence" value="ECO:0007669"/>
    <property type="project" value="UniProtKB-EC"/>
</dbReference>
<evidence type="ECO:0000256" key="6">
    <source>
        <dbReference type="RuleBase" id="RU003968"/>
    </source>
</evidence>
<organism evidence="9 10">
    <name type="scientific">Granulicella mallensis</name>
    <dbReference type="NCBI Taxonomy" id="940614"/>
    <lineage>
        <taxon>Bacteria</taxon>
        <taxon>Pseudomonadati</taxon>
        <taxon>Acidobacteriota</taxon>
        <taxon>Terriglobia</taxon>
        <taxon>Terriglobales</taxon>
        <taxon>Acidobacteriaceae</taxon>
        <taxon>Granulicella</taxon>
    </lineage>
</organism>
<keyword evidence="4 5" id="KW-0274">FAD</keyword>
<proteinExistence type="inferred from homology"/>
<evidence type="ECO:0000256" key="3">
    <source>
        <dbReference type="ARBA" id="ARBA00022630"/>
    </source>
</evidence>
<feature type="domain" description="Glucose-methanol-choline oxidoreductase N-terminal" evidence="7">
    <location>
        <begin position="53"/>
        <end position="76"/>
    </location>
</feature>
<gene>
    <name evidence="9" type="ORF">HDF15_001412</name>
</gene>
<accession>A0A7W7ZP10</accession>
<dbReference type="Gene3D" id="3.30.560.10">
    <property type="entry name" value="Glucose Oxidase, domain 3"/>
    <property type="match status" value="1"/>
</dbReference>
<dbReference type="InterPro" id="IPR012132">
    <property type="entry name" value="GMC_OxRdtase"/>
</dbReference>
<dbReference type="GO" id="GO:0050660">
    <property type="term" value="F:flavin adenine dinucleotide binding"/>
    <property type="evidence" value="ECO:0007669"/>
    <property type="project" value="InterPro"/>
</dbReference>
<dbReference type="AlphaFoldDB" id="A0A7W7ZP10"/>
<evidence type="ECO:0000313" key="9">
    <source>
        <dbReference type="EMBL" id="MBB5063072.1"/>
    </source>
</evidence>
<dbReference type="InterPro" id="IPR007867">
    <property type="entry name" value="GMC_OxRtase_C"/>
</dbReference>
<evidence type="ECO:0000259" key="7">
    <source>
        <dbReference type="PROSITE" id="PS00623"/>
    </source>
</evidence>
<reference evidence="9 10" key="1">
    <citation type="submission" date="2020-08" db="EMBL/GenBank/DDBJ databases">
        <title>Genomic Encyclopedia of Type Strains, Phase IV (KMG-V): Genome sequencing to study the core and pangenomes of soil and plant-associated prokaryotes.</title>
        <authorList>
            <person name="Whitman W."/>
        </authorList>
    </citation>
    <scope>NUCLEOTIDE SEQUENCE [LARGE SCALE GENOMIC DNA]</scope>
    <source>
        <strain evidence="9 10">X5P3</strain>
    </source>
</reference>
<dbReference type="Pfam" id="PF05199">
    <property type="entry name" value="GMC_oxred_C"/>
    <property type="match status" value="1"/>
</dbReference>
<evidence type="ECO:0000256" key="5">
    <source>
        <dbReference type="PIRSR" id="PIRSR000137-2"/>
    </source>
</evidence>
<comment type="similarity">
    <text evidence="2 6">Belongs to the GMC oxidoreductase family.</text>
</comment>
<dbReference type="EC" id="1.1.99.1" evidence="9"/>
<comment type="caution">
    <text evidence="9">The sequence shown here is derived from an EMBL/GenBank/DDBJ whole genome shotgun (WGS) entry which is preliminary data.</text>
</comment>
<dbReference type="PANTHER" id="PTHR11552">
    <property type="entry name" value="GLUCOSE-METHANOL-CHOLINE GMC OXIDOREDUCTASE"/>
    <property type="match status" value="1"/>
</dbReference>
<evidence type="ECO:0000259" key="8">
    <source>
        <dbReference type="PROSITE" id="PS00624"/>
    </source>
</evidence>
<keyword evidence="9" id="KW-0560">Oxidoreductase</keyword>
<dbReference type="SUPFAM" id="SSF51905">
    <property type="entry name" value="FAD/NAD(P)-binding domain"/>
    <property type="match status" value="1"/>
</dbReference>
<feature type="domain" description="Glucose-methanol-choline oxidoreductase N-terminal" evidence="8">
    <location>
        <begin position="229"/>
        <end position="243"/>
    </location>
</feature>
<dbReference type="PIRSF" id="PIRSF000137">
    <property type="entry name" value="Alcohol_oxidase"/>
    <property type="match status" value="1"/>
</dbReference>
<feature type="binding site" evidence="5">
    <location>
        <position position="194"/>
    </location>
    <ligand>
        <name>FAD</name>
        <dbReference type="ChEBI" id="CHEBI:57692"/>
    </ligand>
</feature>